<evidence type="ECO:0000256" key="1">
    <source>
        <dbReference type="ARBA" id="ARBA00022723"/>
    </source>
</evidence>
<dbReference type="InterPro" id="IPR051433">
    <property type="entry name" value="CIBP"/>
</dbReference>
<keyword evidence="7" id="KW-1185">Reference proteome</keyword>
<dbReference type="VEuPathDB" id="AmoebaDB:FDP41_000433"/>
<keyword evidence="3" id="KW-0106">Calcium</keyword>
<name>A0A6A5CD97_NAEFO</name>
<dbReference type="AlphaFoldDB" id="A0A6A5CD97"/>
<evidence type="ECO:0000256" key="4">
    <source>
        <dbReference type="ARBA" id="ARBA00022842"/>
    </source>
</evidence>
<organism evidence="6 7">
    <name type="scientific">Naegleria fowleri</name>
    <name type="common">Brain eating amoeba</name>
    <dbReference type="NCBI Taxonomy" id="5763"/>
    <lineage>
        <taxon>Eukaryota</taxon>
        <taxon>Discoba</taxon>
        <taxon>Heterolobosea</taxon>
        <taxon>Tetramitia</taxon>
        <taxon>Eutetramitia</taxon>
        <taxon>Vahlkampfiidae</taxon>
        <taxon>Naegleria</taxon>
    </lineage>
</organism>
<dbReference type="SUPFAM" id="SSF47473">
    <property type="entry name" value="EF-hand"/>
    <property type="match status" value="1"/>
</dbReference>
<feature type="domain" description="EF-hand" evidence="5">
    <location>
        <begin position="156"/>
        <end position="183"/>
    </location>
</feature>
<dbReference type="PROSITE" id="PS50222">
    <property type="entry name" value="EF_HAND_2"/>
    <property type="match status" value="1"/>
</dbReference>
<dbReference type="Gene3D" id="1.10.238.10">
    <property type="entry name" value="EF-hand"/>
    <property type="match status" value="2"/>
</dbReference>
<proteinExistence type="predicted"/>
<dbReference type="GeneID" id="68107651"/>
<dbReference type="GO" id="GO:0005509">
    <property type="term" value="F:calcium ion binding"/>
    <property type="evidence" value="ECO:0007669"/>
    <property type="project" value="InterPro"/>
</dbReference>
<accession>A0A6A5CD97</accession>
<dbReference type="OrthoDB" id="114727at2759"/>
<evidence type="ECO:0000256" key="3">
    <source>
        <dbReference type="ARBA" id="ARBA00022837"/>
    </source>
</evidence>
<sequence length="191" mass="21909">MGNYFKVNSSTKPEIPKLPKELLEELEKRHYKFFCTEFNARIDQFVNASQVTNIAALRYNPFKKTIVELFCSDPESGAMTFRDFLDMCSVFSPKAPREAKIIVIFMIFTATSKDNLLRQSDIENVIGRLVGDNMKTTIDVKDKKEISSISGAAACVMKEADLDDSGEISYKEFQRLCMQFREFDNYVFTVI</sequence>
<dbReference type="RefSeq" id="XP_044569247.1">
    <property type="nucleotide sequence ID" value="XM_044707732.1"/>
</dbReference>
<keyword evidence="4" id="KW-0460">Magnesium</keyword>
<dbReference type="VEuPathDB" id="AmoebaDB:NfTy_001120"/>
<dbReference type="PROSITE" id="PS00018">
    <property type="entry name" value="EF_HAND_1"/>
    <property type="match status" value="1"/>
</dbReference>
<reference evidence="6 7" key="1">
    <citation type="journal article" date="2019" name="Sci. Rep.">
        <title>Nanopore sequencing improves the draft genome of the human pathogenic amoeba Naegleria fowleri.</title>
        <authorList>
            <person name="Liechti N."/>
            <person name="Schurch N."/>
            <person name="Bruggmann R."/>
            <person name="Wittwer M."/>
        </authorList>
    </citation>
    <scope>NUCLEOTIDE SEQUENCE [LARGE SCALE GENOMIC DNA]</scope>
    <source>
        <strain evidence="6 7">ATCC 30894</strain>
    </source>
</reference>
<evidence type="ECO:0000313" key="6">
    <source>
        <dbReference type="EMBL" id="KAF0984534.1"/>
    </source>
</evidence>
<keyword evidence="1" id="KW-0479">Metal-binding</keyword>
<dbReference type="InterPro" id="IPR018247">
    <property type="entry name" value="EF_Hand_1_Ca_BS"/>
</dbReference>
<protein>
    <recommendedName>
        <fullName evidence="5">EF-hand domain-containing protein</fullName>
    </recommendedName>
</protein>
<dbReference type="InterPro" id="IPR011992">
    <property type="entry name" value="EF-hand-dom_pair"/>
</dbReference>
<dbReference type="OMA" id="IEFQHVI"/>
<comment type="caution">
    <text evidence="6">The sequence shown here is derived from an EMBL/GenBank/DDBJ whole genome shotgun (WGS) entry which is preliminary data.</text>
</comment>
<gene>
    <name evidence="6" type="ORF">FDP41_000433</name>
</gene>
<dbReference type="InterPro" id="IPR002048">
    <property type="entry name" value="EF_hand_dom"/>
</dbReference>
<dbReference type="GO" id="GO:0000287">
    <property type="term" value="F:magnesium ion binding"/>
    <property type="evidence" value="ECO:0007669"/>
    <property type="project" value="TreeGrafter"/>
</dbReference>
<dbReference type="VEuPathDB" id="AmoebaDB:NF0005900"/>
<evidence type="ECO:0000313" key="7">
    <source>
        <dbReference type="Proteomes" id="UP000444721"/>
    </source>
</evidence>
<dbReference type="PANTHER" id="PTHR45791:SF1">
    <property type="entry name" value="CALCIUM AND INTEGRIN BINDING FAMILY MEMBER 1"/>
    <property type="match status" value="1"/>
</dbReference>
<keyword evidence="2" id="KW-0677">Repeat</keyword>
<evidence type="ECO:0000256" key="2">
    <source>
        <dbReference type="ARBA" id="ARBA00022737"/>
    </source>
</evidence>
<dbReference type="PANTHER" id="PTHR45791">
    <property type="entry name" value="CALCIUM AND INTEGRIN BINDING FAMILY MEMBER 2"/>
    <property type="match status" value="1"/>
</dbReference>
<dbReference type="EMBL" id="VFQX01000002">
    <property type="protein sequence ID" value="KAF0984534.1"/>
    <property type="molecule type" value="Genomic_DNA"/>
</dbReference>
<dbReference type="Proteomes" id="UP000444721">
    <property type="component" value="Unassembled WGS sequence"/>
</dbReference>
<evidence type="ECO:0000259" key="5">
    <source>
        <dbReference type="PROSITE" id="PS50222"/>
    </source>
</evidence>